<dbReference type="SUPFAM" id="SSF51197">
    <property type="entry name" value="Clavaminate synthase-like"/>
    <property type="match status" value="1"/>
</dbReference>
<accession>X6NHU8</accession>
<dbReference type="PANTHER" id="PTHR21308">
    <property type="entry name" value="PHYTANOYL-COA ALPHA-HYDROXYLASE"/>
    <property type="match status" value="1"/>
</dbReference>
<dbReference type="OMA" id="CCAWTAM"/>
<proteinExistence type="inferred from homology"/>
<feature type="compositionally biased region" description="Basic and acidic residues" evidence="2">
    <location>
        <begin position="1"/>
        <end position="19"/>
    </location>
</feature>
<evidence type="ECO:0000256" key="3">
    <source>
        <dbReference type="SAM" id="Phobius"/>
    </source>
</evidence>
<dbReference type="GO" id="GO:0048244">
    <property type="term" value="F:phytanoyl-CoA dioxygenase activity"/>
    <property type="evidence" value="ECO:0007669"/>
    <property type="project" value="InterPro"/>
</dbReference>
<evidence type="ECO:0000313" key="4">
    <source>
        <dbReference type="EMBL" id="ETO25314.1"/>
    </source>
</evidence>
<dbReference type="EMBL" id="ASPP01008633">
    <property type="protein sequence ID" value="ETO25314.1"/>
    <property type="molecule type" value="Genomic_DNA"/>
</dbReference>
<evidence type="ECO:0000313" key="5">
    <source>
        <dbReference type="Proteomes" id="UP000023152"/>
    </source>
</evidence>
<dbReference type="GO" id="GO:0001561">
    <property type="term" value="P:fatty acid alpha-oxidation"/>
    <property type="evidence" value="ECO:0007669"/>
    <property type="project" value="InterPro"/>
</dbReference>
<organism evidence="4 5">
    <name type="scientific">Reticulomyxa filosa</name>
    <dbReference type="NCBI Taxonomy" id="46433"/>
    <lineage>
        <taxon>Eukaryota</taxon>
        <taxon>Sar</taxon>
        <taxon>Rhizaria</taxon>
        <taxon>Retaria</taxon>
        <taxon>Foraminifera</taxon>
        <taxon>Monothalamids</taxon>
        <taxon>Reticulomyxidae</taxon>
        <taxon>Reticulomyxa</taxon>
    </lineage>
</organism>
<dbReference type="PANTHER" id="PTHR21308:SF1">
    <property type="entry name" value="PHYTANOYL-COA DIOXYGENASE, PEROXISOMAL"/>
    <property type="match status" value="1"/>
</dbReference>
<gene>
    <name evidence="4" type="ORF">RFI_11822</name>
</gene>
<dbReference type="Pfam" id="PF05721">
    <property type="entry name" value="PhyH"/>
    <property type="match status" value="1"/>
</dbReference>
<evidence type="ECO:0000256" key="2">
    <source>
        <dbReference type="SAM" id="MobiDB-lite"/>
    </source>
</evidence>
<dbReference type="OrthoDB" id="2328924at2759"/>
<comment type="similarity">
    <text evidence="1">Belongs to the PhyH family.</text>
</comment>
<dbReference type="Gene3D" id="2.60.120.620">
    <property type="entry name" value="q2cbj1_9rhob like domain"/>
    <property type="match status" value="1"/>
</dbReference>
<keyword evidence="3" id="KW-1133">Transmembrane helix</keyword>
<reference evidence="4 5" key="1">
    <citation type="journal article" date="2013" name="Curr. Biol.">
        <title>The Genome of the Foraminiferan Reticulomyxa filosa.</title>
        <authorList>
            <person name="Glockner G."/>
            <person name="Hulsmann N."/>
            <person name="Schleicher M."/>
            <person name="Noegel A.A."/>
            <person name="Eichinger L."/>
            <person name="Gallinger C."/>
            <person name="Pawlowski J."/>
            <person name="Sierra R."/>
            <person name="Euteneuer U."/>
            <person name="Pillet L."/>
            <person name="Moustafa A."/>
            <person name="Platzer M."/>
            <person name="Groth M."/>
            <person name="Szafranski K."/>
            <person name="Schliwa M."/>
        </authorList>
    </citation>
    <scope>NUCLEOTIDE SEQUENCE [LARGE SCALE GENOMIC DNA]</scope>
</reference>
<dbReference type="Proteomes" id="UP000023152">
    <property type="component" value="Unassembled WGS sequence"/>
</dbReference>
<keyword evidence="3" id="KW-0472">Membrane</keyword>
<keyword evidence="5" id="KW-1185">Reference proteome</keyword>
<evidence type="ECO:0000256" key="1">
    <source>
        <dbReference type="ARBA" id="ARBA00005830"/>
    </source>
</evidence>
<dbReference type="AlphaFoldDB" id="X6NHU8"/>
<name>X6NHU8_RETFI</name>
<feature type="transmembrane region" description="Helical" evidence="3">
    <location>
        <begin position="72"/>
        <end position="94"/>
    </location>
</feature>
<comment type="caution">
    <text evidence="4">The sequence shown here is derived from an EMBL/GenBank/DDBJ whole genome shotgun (WGS) entry which is preliminary data.</text>
</comment>
<keyword evidence="3" id="KW-0812">Transmembrane</keyword>
<dbReference type="InterPro" id="IPR047128">
    <property type="entry name" value="PhyH"/>
</dbReference>
<protein>
    <submittedName>
        <fullName evidence="4">Phytanoyl-CoA 2-hydroxylase isoform 4</fullName>
    </submittedName>
</protein>
<dbReference type="InterPro" id="IPR008775">
    <property type="entry name" value="Phytyl_CoA_dOase-like"/>
</dbReference>
<feature type="region of interest" description="Disordered" evidence="2">
    <location>
        <begin position="1"/>
        <end position="27"/>
    </location>
</feature>
<sequence>MNRVEKIVGHLSPPKDTKSGELQSNPTSLLYENRTNNKSKFRYTLDKDADKILTGEQREFYEQNGFIVVRKLLSYVLFISILSYPLFVAIAVFVRHPEEVKFFFNRFDELVENPKLRPRQMVVMRDITLKDLTLADRVSPNVVTKLQEWAYEEELWKYAKHEKIVSYVKAICGENLRAMHFMMINKPPDSGALSSRHPFHQDQWYFPFGPCDHTVCSWTALQRIDRNNGCLSVVPGSHRNAPGGKLITHDYPKYWHGPVNKAYHGVQIENINVYCLEKKNGICFMLDLYVQNVLRQRVHLEMEAGDTVFFHPLLIHASGANLSHANRRSISVHYASSTMCEYFNVEELGQQKIASEVQEMGKRTYGNIVVPFHSIWAAKSRQVSGDEGSLKLGQDPKNK</sequence>